<comment type="similarity">
    <text evidence="7">Belongs to the major facilitator superfamily. Sodium/anion cotransporter (TC 2.A.1.14) family.</text>
</comment>
<feature type="transmembrane region" description="Helical" evidence="9">
    <location>
        <begin position="486"/>
        <end position="506"/>
    </location>
</feature>
<feature type="region of interest" description="Disordered" evidence="8">
    <location>
        <begin position="279"/>
        <end position="304"/>
    </location>
</feature>
<comment type="subcellular location">
    <subcellularLocation>
        <location evidence="1">Membrane</location>
        <topology evidence="1">Multi-pass membrane protein</topology>
    </subcellularLocation>
</comment>
<name>A0A1D2A143_AUXPR</name>
<dbReference type="FunFam" id="1.20.1250.20:FF:000003">
    <property type="entry name" value="Solute carrier family 17 member 3"/>
    <property type="match status" value="1"/>
</dbReference>
<feature type="domain" description="Major facilitator superfamily (MFS) profile" evidence="10">
    <location>
        <begin position="97"/>
        <end position="512"/>
    </location>
</feature>
<dbReference type="InterPro" id="IPR050382">
    <property type="entry name" value="MFS_Na/Anion_cotransporter"/>
</dbReference>
<evidence type="ECO:0000256" key="2">
    <source>
        <dbReference type="ARBA" id="ARBA00022448"/>
    </source>
</evidence>
<keyword evidence="2" id="KW-0813">Transport</keyword>
<evidence type="ECO:0000256" key="3">
    <source>
        <dbReference type="ARBA" id="ARBA00022692"/>
    </source>
</evidence>
<protein>
    <recommendedName>
        <fullName evidence="10">Major facilitator superfamily (MFS) profile domain-containing protein</fullName>
    </recommendedName>
</protein>
<feature type="transmembrane region" description="Helical" evidence="9">
    <location>
        <begin position="247"/>
        <end position="268"/>
    </location>
</feature>
<evidence type="ECO:0000256" key="9">
    <source>
        <dbReference type="SAM" id="Phobius"/>
    </source>
</evidence>
<evidence type="ECO:0000256" key="6">
    <source>
        <dbReference type="ARBA" id="ARBA00023136"/>
    </source>
</evidence>
<evidence type="ECO:0000259" key="10">
    <source>
        <dbReference type="PROSITE" id="PS50850"/>
    </source>
</evidence>
<dbReference type="InterPro" id="IPR011701">
    <property type="entry name" value="MFS"/>
</dbReference>
<reference evidence="11" key="1">
    <citation type="submission" date="2015-08" db="EMBL/GenBank/DDBJ databases">
        <authorList>
            <person name="Babu N.S."/>
            <person name="Beckwith C.J."/>
            <person name="Beseler K.G."/>
            <person name="Brison A."/>
            <person name="Carone J.V."/>
            <person name="Caskin T.P."/>
            <person name="Diamond M."/>
            <person name="Durham M.E."/>
            <person name="Foxe J.M."/>
            <person name="Go M."/>
            <person name="Henderson B.A."/>
            <person name="Jones I.B."/>
            <person name="McGettigan J.A."/>
            <person name="Micheletti S.J."/>
            <person name="Nasrallah M.E."/>
            <person name="Ortiz D."/>
            <person name="Piller C.R."/>
            <person name="Privatt S.R."/>
            <person name="Schneider S.L."/>
            <person name="Sharp S."/>
            <person name="Smith T.C."/>
            <person name="Stanton J.D."/>
            <person name="Ullery H.E."/>
            <person name="Wilson R.J."/>
            <person name="Serrano M.G."/>
            <person name="Buck G."/>
            <person name="Lee V."/>
            <person name="Wang Y."/>
            <person name="Carvalho R."/>
            <person name="Voegtly L."/>
            <person name="Shi R."/>
            <person name="Duckworth R."/>
            <person name="Johnson A."/>
            <person name="Loviza R."/>
            <person name="Walstead R."/>
            <person name="Shah Z."/>
            <person name="Kiflezghi M."/>
            <person name="Wade K."/>
            <person name="Ball S.L."/>
            <person name="Bradley K.W."/>
            <person name="Asai D.J."/>
            <person name="Bowman C.A."/>
            <person name="Russell D.A."/>
            <person name="Pope W.H."/>
            <person name="Jacobs-Sera D."/>
            <person name="Hendrix R.W."/>
            <person name="Hatfull G.F."/>
        </authorList>
    </citation>
    <scope>NUCLEOTIDE SEQUENCE</scope>
</reference>
<feature type="transmembrane region" description="Helical" evidence="9">
    <location>
        <begin position="317"/>
        <end position="339"/>
    </location>
</feature>
<dbReference type="PANTHER" id="PTHR11662">
    <property type="entry name" value="SOLUTE CARRIER FAMILY 17"/>
    <property type="match status" value="1"/>
</dbReference>
<feature type="transmembrane region" description="Helical" evidence="9">
    <location>
        <begin position="392"/>
        <end position="409"/>
    </location>
</feature>
<feature type="transmembrane region" description="Helical" evidence="9">
    <location>
        <begin position="359"/>
        <end position="380"/>
    </location>
</feature>
<keyword evidence="6 9" id="KW-0472">Membrane</keyword>
<dbReference type="GO" id="GO:0015293">
    <property type="term" value="F:symporter activity"/>
    <property type="evidence" value="ECO:0007669"/>
    <property type="project" value="UniProtKB-KW"/>
</dbReference>
<keyword evidence="5 9" id="KW-1133">Transmembrane helix</keyword>
<dbReference type="InterPro" id="IPR020846">
    <property type="entry name" value="MFS_dom"/>
</dbReference>
<keyword evidence="3 9" id="KW-0812">Transmembrane</keyword>
<evidence type="ECO:0000256" key="8">
    <source>
        <dbReference type="SAM" id="MobiDB-lite"/>
    </source>
</evidence>
<sequence length="521" mass="53785">KYIVLRFSGSAESLLVAHGPAAVAACAECREAFPPGLTICHVMNSGFDASGHGGPVNGVWQFTPQHYSKPAVRSTGPSTKPGARRSRLLHWNPRYQIITLCFLATLTAYVERTGFSIAYTGMAKTAGLSESVKGTVLSAFYWGYALSQIPGGMAAQRYGGDVMLSLSFALWATASLLTPGTADSVRAIILARVCVGVAQGFLIPAVHTVLSAWVPPTERARAVSLTTSGMYLGSALAMQALPAVAAAFGPASLLRLSGALGLAWLLTWRASLATLGRRPPSIPVSSSGPADDGKGFAPGSRGRPGATPWRAMLRSPAVWAIVANNFTFHYAFYVLMNWIPTYFDKVLGADLSTMGAAKTLPYLTMFAASNAGGWAGDWLINTRRAGVAAGRKAVNSAGFWAAAAALLLMPGARSVAGGVAVTTLALGTCGFARGGFSVNHMDIAPKFAGIVMGISNTAGTLAGVIGVAATGVLLEGAGGAGVLAGWYAALAVAASLCLAGSLIFLWHARGERLFGGDATRL</sequence>
<keyword evidence="4" id="KW-0769">Symport</keyword>
<feature type="transmembrane region" description="Helical" evidence="9">
    <location>
        <begin position="448"/>
        <end position="474"/>
    </location>
</feature>
<dbReference type="EMBL" id="GDKF01005702">
    <property type="protein sequence ID" value="JAT72920.1"/>
    <property type="molecule type" value="Transcribed_RNA"/>
</dbReference>
<feature type="non-terminal residue" evidence="11">
    <location>
        <position position="1"/>
    </location>
</feature>
<evidence type="ECO:0000256" key="7">
    <source>
        <dbReference type="ARBA" id="ARBA00024362"/>
    </source>
</evidence>
<evidence type="ECO:0000256" key="4">
    <source>
        <dbReference type="ARBA" id="ARBA00022847"/>
    </source>
</evidence>
<dbReference type="GO" id="GO:0016020">
    <property type="term" value="C:membrane"/>
    <property type="evidence" value="ECO:0007669"/>
    <property type="project" value="UniProtKB-SubCell"/>
</dbReference>
<dbReference type="PANTHER" id="PTHR11662:SF282">
    <property type="entry name" value="ANION TRANSPORTER 5-RELATED"/>
    <property type="match status" value="1"/>
</dbReference>
<dbReference type="Pfam" id="PF07690">
    <property type="entry name" value="MFS_1"/>
    <property type="match status" value="1"/>
</dbReference>
<evidence type="ECO:0000256" key="5">
    <source>
        <dbReference type="ARBA" id="ARBA00022989"/>
    </source>
</evidence>
<dbReference type="PROSITE" id="PS50850">
    <property type="entry name" value="MFS"/>
    <property type="match status" value="1"/>
</dbReference>
<dbReference type="SUPFAM" id="SSF103473">
    <property type="entry name" value="MFS general substrate transporter"/>
    <property type="match status" value="1"/>
</dbReference>
<gene>
    <name evidence="11" type="ORF">g.515</name>
</gene>
<proteinExistence type="inferred from homology"/>
<evidence type="ECO:0000256" key="1">
    <source>
        <dbReference type="ARBA" id="ARBA00004141"/>
    </source>
</evidence>
<feature type="transmembrane region" description="Helical" evidence="9">
    <location>
        <begin position="415"/>
        <end position="436"/>
    </location>
</feature>
<accession>A0A1D2A143</accession>
<evidence type="ECO:0000313" key="11">
    <source>
        <dbReference type="EMBL" id="JAT72920.1"/>
    </source>
</evidence>
<dbReference type="Gene3D" id="1.20.1250.20">
    <property type="entry name" value="MFS general substrate transporter like domains"/>
    <property type="match status" value="2"/>
</dbReference>
<organism evidence="11">
    <name type="scientific">Auxenochlorella protothecoides</name>
    <name type="common">Green microalga</name>
    <name type="synonym">Chlorella protothecoides</name>
    <dbReference type="NCBI Taxonomy" id="3075"/>
    <lineage>
        <taxon>Eukaryota</taxon>
        <taxon>Viridiplantae</taxon>
        <taxon>Chlorophyta</taxon>
        <taxon>core chlorophytes</taxon>
        <taxon>Trebouxiophyceae</taxon>
        <taxon>Chlorellales</taxon>
        <taxon>Chlorellaceae</taxon>
        <taxon>Auxenochlorella</taxon>
    </lineage>
</organism>
<dbReference type="AlphaFoldDB" id="A0A1D2A143"/>
<dbReference type="InterPro" id="IPR036259">
    <property type="entry name" value="MFS_trans_sf"/>
</dbReference>